<keyword evidence="3" id="KW-1185">Reference proteome</keyword>
<comment type="caution">
    <text evidence="2">The sequence shown here is derived from an EMBL/GenBank/DDBJ whole genome shotgun (WGS) entry which is preliminary data.</text>
</comment>
<accession>A0ABS5GWH7</accession>
<dbReference type="CDD" id="cd14737">
    <property type="entry name" value="PAAR_1"/>
    <property type="match status" value="1"/>
</dbReference>
<dbReference type="Pfam" id="PF05488">
    <property type="entry name" value="PAAR_motif"/>
    <property type="match status" value="1"/>
</dbReference>
<sequence>MKAAVVGNIGTDHDGFKPTKVTAGSPDVQIDGMPVARVGDPLEPHDKPNNPPHPRSITSGISNILINGKPIAMTGAAIDCGGVIIGNSSVVVGTTFSSSENQTSGVLVPSLGFDEQLQVIASGKPVSDYPYYAINDTGEVISGRTNSIGLTKRIKSQQQGDFDIYWGDEALALIEGVIHA</sequence>
<feature type="region of interest" description="Disordered" evidence="1">
    <location>
        <begin position="39"/>
        <end position="59"/>
    </location>
</feature>
<protein>
    <submittedName>
        <fullName evidence="2">Type VI secretion system PAAR protein</fullName>
    </submittedName>
</protein>
<evidence type="ECO:0000256" key="1">
    <source>
        <dbReference type="SAM" id="MobiDB-lite"/>
    </source>
</evidence>
<evidence type="ECO:0000313" key="2">
    <source>
        <dbReference type="EMBL" id="MBR7630724.1"/>
    </source>
</evidence>
<dbReference type="Proteomes" id="UP000675653">
    <property type="component" value="Unassembled WGS sequence"/>
</dbReference>
<evidence type="ECO:0000313" key="3">
    <source>
        <dbReference type="Proteomes" id="UP000675653"/>
    </source>
</evidence>
<dbReference type="EMBL" id="JAGRZL010000050">
    <property type="protein sequence ID" value="MBR7630724.1"/>
    <property type="molecule type" value="Genomic_DNA"/>
</dbReference>
<dbReference type="NCBIfam" id="NF033420">
    <property type="entry name" value="T6SS_PAAR_dom"/>
    <property type="match status" value="1"/>
</dbReference>
<dbReference type="RefSeq" id="WP_212514350.1">
    <property type="nucleotide sequence ID" value="NZ_CAWQDX010000075.1"/>
</dbReference>
<dbReference type="Gene3D" id="2.60.200.60">
    <property type="match status" value="1"/>
</dbReference>
<organism evidence="2 3">
    <name type="scientific">Aeromonas popoffii</name>
    <dbReference type="NCBI Taxonomy" id="70856"/>
    <lineage>
        <taxon>Bacteria</taxon>
        <taxon>Pseudomonadati</taxon>
        <taxon>Pseudomonadota</taxon>
        <taxon>Gammaproteobacteria</taxon>
        <taxon>Aeromonadales</taxon>
        <taxon>Aeromonadaceae</taxon>
        <taxon>Aeromonas</taxon>
    </lineage>
</organism>
<dbReference type="InterPro" id="IPR008727">
    <property type="entry name" value="PAAR_motif"/>
</dbReference>
<gene>
    <name evidence="2" type="ORF">KAT72_17275</name>
</gene>
<reference evidence="2 3" key="1">
    <citation type="submission" date="2021-04" db="EMBL/GenBank/DDBJ databases">
        <title>Draft Genome of Aeromonas popoffii ID682, isolated from a natural water source in Idaho.</title>
        <authorList>
            <person name="Testerman T."/>
            <person name="Graf J."/>
        </authorList>
    </citation>
    <scope>NUCLEOTIDE SEQUENCE [LARGE SCALE GENOMIC DNA]</scope>
    <source>
        <strain evidence="2 3">ID682</strain>
    </source>
</reference>
<proteinExistence type="predicted"/>
<name>A0ABS5GWH7_9GAMM</name>